<gene>
    <name evidence="1" type="ORF">B0H67DRAFT_342784</name>
</gene>
<dbReference type="EMBL" id="JAUKUA010000006">
    <property type="protein sequence ID" value="KAK0708565.1"/>
    <property type="molecule type" value="Genomic_DNA"/>
</dbReference>
<dbReference type="Proteomes" id="UP001172102">
    <property type="component" value="Unassembled WGS sequence"/>
</dbReference>
<comment type="caution">
    <text evidence="1">The sequence shown here is derived from an EMBL/GenBank/DDBJ whole genome shotgun (WGS) entry which is preliminary data.</text>
</comment>
<proteinExistence type="predicted"/>
<keyword evidence="2" id="KW-1185">Reference proteome</keyword>
<evidence type="ECO:0000313" key="2">
    <source>
        <dbReference type="Proteomes" id="UP001172102"/>
    </source>
</evidence>
<name>A0AA40A3F5_9PEZI</name>
<dbReference type="AlphaFoldDB" id="A0AA40A3F5"/>
<reference evidence="1" key="1">
    <citation type="submission" date="2023-06" db="EMBL/GenBank/DDBJ databases">
        <title>Genome-scale phylogeny and comparative genomics of the fungal order Sordariales.</title>
        <authorList>
            <consortium name="Lawrence Berkeley National Laboratory"/>
            <person name="Hensen N."/>
            <person name="Bonometti L."/>
            <person name="Westerberg I."/>
            <person name="Brannstrom I.O."/>
            <person name="Guillou S."/>
            <person name="Cros-Aarteil S."/>
            <person name="Calhoun S."/>
            <person name="Haridas S."/>
            <person name="Kuo A."/>
            <person name="Mondo S."/>
            <person name="Pangilinan J."/>
            <person name="Riley R."/>
            <person name="Labutti K."/>
            <person name="Andreopoulos B."/>
            <person name="Lipzen A."/>
            <person name="Chen C."/>
            <person name="Yanf M."/>
            <person name="Daum C."/>
            <person name="Ng V."/>
            <person name="Clum A."/>
            <person name="Steindorff A."/>
            <person name="Ohm R."/>
            <person name="Martin F."/>
            <person name="Silar P."/>
            <person name="Natvig D."/>
            <person name="Lalanne C."/>
            <person name="Gautier V."/>
            <person name="Ament-Velasquez S.L."/>
            <person name="Kruys A."/>
            <person name="Hutchinson M.I."/>
            <person name="Powell A.J."/>
            <person name="Barry K."/>
            <person name="Miller A.N."/>
            <person name="Grigoriev I.V."/>
            <person name="Debuchy R."/>
            <person name="Gladieux P."/>
            <person name="Thoren M.H."/>
            <person name="Johannesson H."/>
        </authorList>
    </citation>
    <scope>NUCLEOTIDE SEQUENCE</scope>
    <source>
        <strain evidence="1">SMH4607-1</strain>
    </source>
</reference>
<protein>
    <submittedName>
        <fullName evidence="1">Uncharacterized protein</fullName>
    </submittedName>
</protein>
<evidence type="ECO:0000313" key="1">
    <source>
        <dbReference type="EMBL" id="KAK0708565.1"/>
    </source>
</evidence>
<sequence length="215" mass="23901">MAYHIQRCRGRAQAKTHCRAIATCTSNGWTNPTWTAQNLSTGAGQTSCSKLARLAFPVAARITTHTASLERVDHLLPVCEYSVLAQVCWQNQVHRNSGTLGTQQRVRSRARNMPVERCGNHQFTSSHLYGIQGRNCEWVHGTFHFPSSIPADSWDGPTIWHSASLPNRPAIAPRPPLLPHRHDLASKHVLELQFTPTPGAQDNARALIFLCVRCV</sequence>
<accession>A0AA40A3F5</accession>
<organism evidence="1 2">
    <name type="scientific">Lasiosphaeris hirsuta</name>
    <dbReference type="NCBI Taxonomy" id="260670"/>
    <lineage>
        <taxon>Eukaryota</taxon>
        <taxon>Fungi</taxon>
        <taxon>Dikarya</taxon>
        <taxon>Ascomycota</taxon>
        <taxon>Pezizomycotina</taxon>
        <taxon>Sordariomycetes</taxon>
        <taxon>Sordariomycetidae</taxon>
        <taxon>Sordariales</taxon>
        <taxon>Lasiosphaeriaceae</taxon>
        <taxon>Lasiosphaeris</taxon>
    </lineage>
</organism>